<gene>
    <name evidence="1" type="ORF">TorRG33x02_229920</name>
</gene>
<dbReference type="Proteomes" id="UP000237000">
    <property type="component" value="Unassembled WGS sequence"/>
</dbReference>
<evidence type="ECO:0000313" key="1">
    <source>
        <dbReference type="EMBL" id="PON81252.1"/>
    </source>
</evidence>
<keyword evidence="2" id="KW-1185">Reference proteome</keyword>
<reference evidence="2" key="1">
    <citation type="submission" date="2016-06" db="EMBL/GenBank/DDBJ databases">
        <title>Parallel loss of symbiosis genes in relatives of nitrogen-fixing non-legume Parasponia.</title>
        <authorList>
            <person name="Van Velzen R."/>
            <person name="Holmer R."/>
            <person name="Bu F."/>
            <person name="Rutten L."/>
            <person name="Van Zeijl A."/>
            <person name="Liu W."/>
            <person name="Santuari L."/>
            <person name="Cao Q."/>
            <person name="Sharma T."/>
            <person name="Shen D."/>
            <person name="Roswanjaya Y."/>
            <person name="Wardhani T."/>
            <person name="Kalhor M.S."/>
            <person name="Jansen J."/>
            <person name="Van den Hoogen J."/>
            <person name="Gungor B."/>
            <person name="Hartog M."/>
            <person name="Hontelez J."/>
            <person name="Verver J."/>
            <person name="Yang W.-C."/>
            <person name="Schijlen E."/>
            <person name="Repin R."/>
            <person name="Schilthuizen M."/>
            <person name="Schranz E."/>
            <person name="Heidstra R."/>
            <person name="Miyata K."/>
            <person name="Fedorova E."/>
            <person name="Kohlen W."/>
            <person name="Bisseling T."/>
            <person name="Smit S."/>
            <person name="Geurts R."/>
        </authorList>
    </citation>
    <scope>NUCLEOTIDE SEQUENCE [LARGE SCALE GENOMIC DNA]</scope>
    <source>
        <strain evidence="2">cv. RG33-2</strain>
    </source>
</reference>
<dbReference type="EMBL" id="JXTC01000221">
    <property type="protein sequence ID" value="PON81252.1"/>
    <property type="molecule type" value="Genomic_DNA"/>
</dbReference>
<evidence type="ECO:0000313" key="2">
    <source>
        <dbReference type="Proteomes" id="UP000237000"/>
    </source>
</evidence>
<proteinExistence type="predicted"/>
<dbReference type="OrthoDB" id="10350740at2759"/>
<sequence length="138" mass="15621">SKAVKFKCPLFDCQDKRMGISFLPIKTIEENEKPFLCPICLFVYSKVKKLVPPQLNKMKVSHIASLGELYSILNNIFFSSFPARFLVNQTEITEIPTGYKAKESKFSEPGILSCKFSLCNWKEGQERHNPHPSSCSGA</sequence>
<feature type="non-terminal residue" evidence="1">
    <location>
        <position position="1"/>
    </location>
</feature>
<protein>
    <submittedName>
        <fullName evidence="1">Uncharacterized protein</fullName>
    </submittedName>
</protein>
<accession>A0A2P5E6S3</accession>
<dbReference type="AlphaFoldDB" id="A0A2P5E6S3"/>
<name>A0A2P5E6S3_TREOI</name>
<comment type="caution">
    <text evidence="1">The sequence shown here is derived from an EMBL/GenBank/DDBJ whole genome shotgun (WGS) entry which is preliminary data.</text>
</comment>
<organism evidence="1 2">
    <name type="scientific">Trema orientale</name>
    <name type="common">Charcoal tree</name>
    <name type="synonym">Celtis orientalis</name>
    <dbReference type="NCBI Taxonomy" id="63057"/>
    <lineage>
        <taxon>Eukaryota</taxon>
        <taxon>Viridiplantae</taxon>
        <taxon>Streptophyta</taxon>
        <taxon>Embryophyta</taxon>
        <taxon>Tracheophyta</taxon>
        <taxon>Spermatophyta</taxon>
        <taxon>Magnoliopsida</taxon>
        <taxon>eudicotyledons</taxon>
        <taxon>Gunneridae</taxon>
        <taxon>Pentapetalae</taxon>
        <taxon>rosids</taxon>
        <taxon>fabids</taxon>
        <taxon>Rosales</taxon>
        <taxon>Cannabaceae</taxon>
        <taxon>Trema</taxon>
    </lineage>
</organism>
<dbReference type="InParanoid" id="A0A2P5E6S3"/>